<sequence length="204" mass="24410">MKNCPISEKTLNYLYFKNKLSVAEISRKIQVSENKVSYWMDKYNLKRRSRSEATYVKRNPTGNPFTKRKGLNHQQIFLKALGLGFYWGEGTKADKYNVRICNSDPKFIQIFLRFLKEIYQIKEKRLRFALHLFDDIDPDKAINYWCKELHLNKRNFLKTQIIKLNRKGTYIKKSKYGVLTLIFYNKKLRDIINKEIEEIKSSCS</sequence>
<evidence type="ECO:0000313" key="2">
    <source>
        <dbReference type="Proteomes" id="UP000230093"/>
    </source>
</evidence>
<comment type="caution">
    <text evidence="1">The sequence shown here is derived from an EMBL/GenBank/DDBJ whole genome shotgun (WGS) entry which is preliminary data.</text>
</comment>
<dbReference type="AlphaFoldDB" id="A0A2H0W8Y5"/>
<name>A0A2H0W8Y5_9BACT</name>
<dbReference type="EMBL" id="PEZT01000022">
    <property type="protein sequence ID" value="PIS09025.1"/>
    <property type="molecule type" value="Genomic_DNA"/>
</dbReference>
<protein>
    <submittedName>
        <fullName evidence="1">Uncharacterized protein</fullName>
    </submittedName>
</protein>
<evidence type="ECO:0000313" key="1">
    <source>
        <dbReference type="EMBL" id="PIS09025.1"/>
    </source>
</evidence>
<proteinExistence type="predicted"/>
<organism evidence="1 2">
    <name type="scientific">Candidatus Beckwithbacteria bacterium CG10_big_fil_rev_8_21_14_0_10_34_10</name>
    <dbReference type="NCBI Taxonomy" id="1974495"/>
    <lineage>
        <taxon>Bacteria</taxon>
        <taxon>Candidatus Beckwithiibacteriota</taxon>
    </lineage>
</organism>
<accession>A0A2H0W8Y5</accession>
<dbReference type="Proteomes" id="UP000230093">
    <property type="component" value="Unassembled WGS sequence"/>
</dbReference>
<gene>
    <name evidence="1" type="ORF">COT75_03605</name>
</gene>
<reference evidence="2" key="1">
    <citation type="submission" date="2017-09" db="EMBL/GenBank/DDBJ databases">
        <title>Depth-based differentiation of microbial function through sediment-hosted aquifers and enrichment of novel symbionts in the deep terrestrial subsurface.</title>
        <authorList>
            <person name="Probst A.J."/>
            <person name="Ladd B."/>
            <person name="Jarett J.K."/>
            <person name="Geller-Mcgrath D.E."/>
            <person name="Sieber C.M.K."/>
            <person name="Emerson J.B."/>
            <person name="Anantharaman K."/>
            <person name="Thomas B.C."/>
            <person name="Malmstrom R."/>
            <person name="Stieglmeier M."/>
            <person name="Klingl A."/>
            <person name="Woyke T."/>
            <person name="Ryan C.M."/>
            <person name="Banfield J.F."/>
        </authorList>
    </citation>
    <scope>NUCLEOTIDE SEQUENCE [LARGE SCALE GENOMIC DNA]</scope>
</reference>